<organism evidence="1 2">
    <name type="scientific">Acer saccharum</name>
    <name type="common">Sugar maple</name>
    <dbReference type="NCBI Taxonomy" id="4024"/>
    <lineage>
        <taxon>Eukaryota</taxon>
        <taxon>Viridiplantae</taxon>
        <taxon>Streptophyta</taxon>
        <taxon>Embryophyta</taxon>
        <taxon>Tracheophyta</taxon>
        <taxon>Spermatophyta</taxon>
        <taxon>Magnoliopsida</taxon>
        <taxon>eudicotyledons</taxon>
        <taxon>Gunneridae</taxon>
        <taxon>Pentapetalae</taxon>
        <taxon>rosids</taxon>
        <taxon>malvids</taxon>
        <taxon>Sapindales</taxon>
        <taxon>Sapindaceae</taxon>
        <taxon>Hippocastanoideae</taxon>
        <taxon>Acereae</taxon>
        <taxon>Acer</taxon>
    </lineage>
</organism>
<dbReference type="InterPro" id="IPR017853">
    <property type="entry name" value="GH"/>
</dbReference>
<accession>A0AA39SV72</accession>
<name>A0AA39SV72_ACESA</name>
<sequence length="79" mass="8654">MWGESVDTSDIEQTIWPQAAATAEKQLWTPYDNLAKDPVEVIGKLTNFRCLLNRRGVAAAPLLRLGCTASVEPGSCYSQ</sequence>
<reference evidence="1" key="1">
    <citation type="journal article" date="2022" name="Plant J.">
        <title>Strategies of tolerance reflected in two North American maple genomes.</title>
        <authorList>
            <person name="McEvoy S.L."/>
            <person name="Sezen U.U."/>
            <person name="Trouern-Trend A."/>
            <person name="McMahon S.M."/>
            <person name="Schaberg P.G."/>
            <person name="Yang J."/>
            <person name="Wegrzyn J.L."/>
            <person name="Swenson N.G."/>
        </authorList>
    </citation>
    <scope>NUCLEOTIDE SEQUENCE</scope>
    <source>
        <strain evidence="1">NS2018</strain>
    </source>
</reference>
<protein>
    <recommendedName>
        <fullName evidence="3">Beta-N-acetylhexosaminidase</fullName>
    </recommendedName>
</protein>
<proteinExistence type="predicted"/>
<reference evidence="1" key="2">
    <citation type="submission" date="2023-06" db="EMBL/GenBank/DDBJ databases">
        <authorList>
            <person name="Swenson N.G."/>
            <person name="Wegrzyn J.L."/>
            <person name="Mcevoy S.L."/>
        </authorList>
    </citation>
    <scope>NUCLEOTIDE SEQUENCE</scope>
    <source>
        <strain evidence="1">NS2018</strain>
        <tissue evidence="1">Leaf</tissue>
    </source>
</reference>
<dbReference type="GO" id="GO:0005975">
    <property type="term" value="P:carbohydrate metabolic process"/>
    <property type="evidence" value="ECO:0007669"/>
    <property type="project" value="InterPro"/>
</dbReference>
<evidence type="ECO:0000313" key="1">
    <source>
        <dbReference type="EMBL" id="KAK0597845.1"/>
    </source>
</evidence>
<dbReference type="Gene3D" id="3.20.20.80">
    <property type="entry name" value="Glycosidases"/>
    <property type="match status" value="1"/>
</dbReference>
<evidence type="ECO:0008006" key="3">
    <source>
        <dbReference type="Google" id="ProtNLM"/>
    </source>
</evidence>
<dbReference type="Proteomes" id="UP001168877">
    <property type="component" value="Unassembled WGS sequence"/>
</dbReference>
<dbReference type="GO" id="GO:0016020">
    <property type="term" value="C:membrane"/>
    <property type="evidence" value="ECO:0007669"/>
    <property type="project" value="TreeGrafter"/>
</dbReference>
<gene>
    <name evidence="1" type="ORF">LWI29_029147</name>
</gene>
<evidence type="ECO:0000313" key="2">
    <source>
        <dbReference type="Proteomes" id="UP001168877"/>
    </source>
</evidence>
<dbReference type="GO" id="GO:0030203">
    <property type="term" value="P:glycosaminoglycan metabolic process"/>
    <property type="evidence" value="ECO:0007669"/>
    <property type="project" value="TreeGrafter"/>
</dbReference>
<dbReference type="PANTHER" id="PTHR22600">
    <property type="entry name" value="BETA-HEXOSAMINIDASE"/>
    <property type="match status" value="1"/>
</dbReference>
<dbReference type="GO" id="GO:0004563">
    <property type="term" value="F:beta-N-acetylhexosaminidase activity"/>
    <property type="evidence" value="ECO:0007669"/>
    <property type="project" value="InterPro"/>
</dbReference>
<keyword evidence="2" id="KW-1185">Reference proteome</keyword>
<dbReference type="SUPFAM" id="SSF51445">
    <property type="entry name" value="(Trans)glycosidases"/>
    <property type="match status" value="1"/>
</dbReference>
<comment type="caution">
    <text evidence="1">The sequence shown here is derived from an EMBL/GenBank/DDBJ whole genome shotgun (WGS) entry which is preliminary data.</text>
</comment>
<dbReference type="AlphaFoldDB" id="A0AA39SV72"/>
<dbReference type="EMBL" id="JAUESC010000004">
    <property type="protein sequence ID" value="KAK0597845.1"/>
    <property type="molecule type" value="Genomic_DNA"/>
</dbReference>
<dbReference type="PANTHER" id="PTHR22600:SF21">
    <property type="entry name" value="BETA-HEXOSAMINIDASE A"/>
    <property type="match status" value="1"/>
</dbReference>
<dbReference type="InterPro" id="IPR025705">
    <property type="entry name" value="Beta_hexosaminidase_sua/sub"/>
</dbReference>